<dbReference type="PANTHER" id="PTHR34501:SF9">
    <property type="entry name" value="MAJOR OUTER MEMBRANE PROTEIN P.IA"/>
    <property type="match status" value="1"/>
</dbReference>
<evidence type="ECO:0000259" key="13">
    <source>
        <dbReference type="Pfam" id="PF13609"/>
    </source>
</evidence>
<feature type="chain" id="PRO_5045612465" evidence="12">
    <location>
        <begin position="20"/>
        <end position="316"/>
    </location>
</feature>
<keyword evidence="9" id="KW-0472">Membrane</keyword>
<evidence type="ECO:0000256" key="2">
    <source>
        <dbReference type="ARBA" id="ARBA00011233"/>
    </source>
</evidence>
<keyword evidence="15" id="KW-1185">Reference proteome</keyword>
<dbReference type="Pfam" id="PF13609">
    <property type="entry name" value="Porin_4"/>
    <property type="match status" value="1"/>
</dbReference>
<dbReference type="Proteomes" id="UP001589834">
    <property type="component" value="Unassembled WGS sequence"/>
</dbReference>
<keyword evidence="10" id="KW-0998">Cell outer membrane</keyword>
<evidence type="ECO:0000256" key="6">
    <source>
        <dbReference type="ARBA" id="ARBA00022729"/>
    </source>
</evidence>
<comment type="subunit">
    <text evidence="2">Homotrimer.</text>
</comment>
<dbReference type="SUPFAM" id="SSF56935">
    <property type="entry name" value="Porins"/>
    <property type="match status" value="1"/>
</dbReference>
<evidence type="ECO:0000256" key="8">
    <source>
        <dbReference type="ARBA" id="ARBA00023114"/>
    </source>
</evidence>
<dbReference type="InterPro" id="IPR033900">
    <property type="entry name" value="Gram_neg_porin_domain"/>
</dbReference>
<evidence type="ECO:0000256" key="12">
    <source>
        <dbReference type="SAM" id="SignalP"/>
    </source>
</evidence>
<keyword evidence="8" id="KW-0626">Porin</keyword>
<dbReference type="CDD" id="cd00342">
    <property type="entry name" value="gram_neg_porins"/>
    <property type="match status" value="1"/>
</dbReference>
<name>A0ABV6PTX7_9BURK</name>
<proteinExistence type="predicted"/>
<gene>
    <name evidence="14" type="ORF">ACFFGG_09680</name>
</gene>
<evidence type="ECO:0000256" key="10">
    <source>
        <dbReference type="ARBA" id="ARBA00023237"/>
    </source>
</evidence>
<keyword evidence="7" id="KW-0406">Ion transport</keyword>
<dbReference type="PRINTS" id="PR00184">
    <property type="entry name" value="NEISSPPORIN"/>
</dbReference>
<reference evidence="14 15" key="1">
    <citation type="submission" date="2024-09" db="EMBL/GenBank/DDBJ databases">
        <authorList>
            <person name="Sun Q."/>
            <person name="Mori K."/>
        </authorList>
    </citation>
    <scope>NUCLEOTIDE SEQUENCE [LARGE SCALE GENOMIC DNA]</scope>
    <source>
        <strain evidence="14 15">NCAIM B.02336</strain>
    </source>
</reference>
<evidence type="ECO:0000256" key="9">
    <source>
        <dbReference type="ARBA" id="ARBA00023136"/>
    </source>
</evidence>
<dbReference type="InterPro" id="IPR002299">
    <property type="entry name" value="Porin_Neis"/>
</dbReference>
<keyword evidence="6 12" id="KW-0732">Signal</keyword>
<feature type="region of interest" description="Disordered" evidence="11">
    <location>
        <begin position="39"/>
        <end position="58"/>
    </location>
</feature>
<comment type="subcellular location">
    <subcellularLocation>
        <location evidence="1">Cell outer membrane</location>
        <topology evidence="1">Multi-pass membrane protein</topology>
    </subcellularLocation>
</comment>
<dbReference type="InterPro" id="IPR050298">
    <property type="entry name" value="Gram-neg_bact_OMP"/>
</dbReference>
<sequence>MKKSLIALAVLGFTGAAMAQSSVTLYGVADAGIARTQTRDPVTGDKTSKTGMAASGTMNNGTSRLGVRGVEDLGGGLKVGFNFEHGLSLGNGAGNLSGGQMWSRAANLWIGGNWGTFKMGRTLNPSFYALATWELTSTANYSAVDNTYGFTGEGSRTSNQFSYKTPNLGGFSAELGYVLKDDNAGKAKWDLGVMYANGPIGVGLGVNKEKDSKTNYALGGNYNFGNFKVAASYHNVYAAGSDLKRRGFSLGGTANLGAFAVTLDLTRDTKNDFGGKKYTNGVLEGKYALSKRTFVYAAYLRLDSTNNYGIGLRHNF</sequence>
<evidence type="ECO:0000256" key="11">
    <source>
        <dbReference type="SAM" id="MobiDB-lite"/>
    </source>
</evidence>
<protein>
    <submittedName>
        <fullName evidence="14">Porin</fullName>
    </submittedName>
</protein>
<comment type="caution">
    <text evidence="14">The sequence shown here is derived from an EMBL/GenBank/DDBJ whole genome shotgun (WGS) entry which is preliminary data.</text>
</comment>
<keyword evidence="5" id="KW-0812">Transmembrane</keyword>
<dbReference type="InterPro" id="IPR023614">
    <property type="entry name" value="Porin_dom_sf"/>
</dbReference>
<evidence type="ECO:0000256" key="7">
    <source>
        <dbReference type="ARBA" id="ARBA00023065"/>
    </source>
</evidence>
<dbReference type="EMBL" id="JBHLTN010000018">
    <property type="protein sequence ID" value="MFC0592827.1"/>
    <property type="molecule type" value="Genomic_DNA"/>
</dbReference>
<evidence type="ECO:0000256" key="4">
    <source>
        <dbReference type="ARBA" id="ARBA00022452"/>
    </source>
</evidence>
<evidence type="ECO:0000313" key="15">
    <source>
        <dbReference type="Proteomes" id="UP001589834"/>
    </source>
</evidence>
<keyword evidence="3" id="KW-0813">Transport</keyword>
<keyword evidence="4" id="KW-1134">Transmembrane beta strand</keyword>
<dbReference type="PANTHER" id="PTHR34501">
    <property type="entry name" value="PROTEIN YDDL-RELATED"/>
    <property type="match status" value="1"/>
</dbReference>
<accession>A0ABV6PTX7</accession>
<evidence type="ECO:0000313" key="14">
    <source>
        <dbReference type="EMBL" id="MFC0592827.1"/>
    </source>
</evidence>
<feature type="domain" description="Porin" evidence="13">
    <location>
        <begin position="7"/>
        <end position="306"/>
    </location>
</feature>
<feature type="signal peptide" evidence="12">
    <location>
        <begin position="1"/>
        <end position="19"/>
    </location>
</feature>
<dbReference type="RefSeq" id="WP_377482571.1">
    <property type="nucleotide sequence ID" value="NZ_JBHLTN010000018.1"/>
</dbReference>
<evidence type="ECO:0000256" key="1">
    <source>
        <dbReference type="ARBA" id="ARBA00004571"/>
    </source>
</evidence>
<evidence type="ECO:0000256" key="3">
    <source>
        <dbReference type="ARBA" id="ARBA00022448"/>
    </source>
</evidence>
<dbReference type="Gene3D" id="2.40.160.10">
    <property type="entry name" value="Porin"/>
    <property type="match status" value="1"/>
</dbReference>
<evidence type="ECO:0000256" key="5">
    <source>
        <dbReference type="ARBA" id="ARBA00022692"/>
    </source>
</evidence>
<organism evidence="14 15">
    <name type="scientific">Ottowia pentelensis</name>
    <dbReference type="NCBI Taxonomy" id="511108"/>
    <lineage>
        <taxon>Bacteria</taxon>
        <taxon>Pseudomonadati</taxon>
        <taxon>Pseudomonadota</taxon>
        <taxon>Betaproteobacteria</taxon>
        <taxon>Burkholderiales</taxon>
        <taxon>Comamonadaceae</taxon>
        <taxon>Ottowia</taxon>
    </lineage>
</organism>